<feature type="region of interest" description="Disordered" evidence="1">
    <location>
        <begin position="552"/>
        <end position="608"/>
    </location>
</feature>
<dbReference type="InterPro" id="IPR050235">
    <property type="entry name" value="CK1_Ser-Thr_kinase"/>
</dbReference>
<feature type="region of interest" description="Disordered" evidence="1">
    <location>
        <begin position="1"/>
        <end position="50"/>
    </location>
</feature>
<keyword evidence="4" id="KW-1185">Reference proteome</keyword>
<dbReference type="Proteomes" id="UP001149813">
    <property type="component" value="Unassembled WGS sequence"/>
</dbReference>
<evidence type="ECO:0000256" key="1">
    <source>
        <dbReference type="SAM" id="MobiDB-lite"/>
    </source>
</evidence>
<accession>A0A9W7XXS9</accession>
<dbReference type="Pfam" id="PF17667">
    <property type="entry name" value="Pkinase_fungal"/>
    <property type="match status" value="1"/>
</dbReference>
<evidence type="ECO:0000313" key="4">
    <source>
        <dbReference type="Proteomes" id="UP001149813"/>
    </source>
</evidence>
<dbReference type="AlphaFoldDB" id="A0A9W7XXS9"/>
<dbReference type="OrthoDB" id="5592585at2759"/>
<evidence type="ECO:0000259" key="2">
    <source>
        <dbReference type="Pfam" id="PF17667"/>
    </source>
</evidence>
<proteinExistence type="predicted"/>
<feature type="compositionally biased region" description="Low complexity" evidence="1">
    <location>
        <begin position="15"/>
        <end position="29"/>
    </location>
</feature>
<evidence type="ECO:0000313" key="3">
    <source>
        <dbReference type="EMBL" id="KAJ1721326.1"/>
    </source>
</evidence>
<feature type="compositionally biased region" description="Polar residues" evidence="1">
    <location>
        <begin position="30"/>
        <end position="46"/>
    </location>
</feature>
<comment type="caution">
    <text evidence="3">The sequence shown here is derived from an EMBL/GenBank/DDBJ whole genome shotgun (WGS) entry which is preliminary data.</text>
</comment>
<dbReference type="SUPFAM" id="SSF56112">
    <property type="entry name" value="Protein kinase-like (PK-like)"/>
    <property type="match status" value="1"/>
</dbReference>
<dbReference type="Gene3D" id="1.10.510.10">
    <property type="entry name" value="Transferase(Phosphotransferase) domain 1"/>
    <property type="match status" value="1"/>
</dbReference>
<feature type="domain" description="Fungal-type protein kinase" evidence="2">
    <location>
        <begin position="347"/>
        <end position="445"/>
    </location>
</feature>
<reference evidence="3" key="1">
    <citation type="submission" date="2022-07" db="EMBL/GenBank/DDBJ databases">
        <title>Phylogenomic reconstructions and comparative analyses of Kickxellomycotina fungi.</title>
        <authorList>
            <person name="Reynolds N.K."/>
            <person name="Stajich J.E."/>
            <person name="Barry K."/>
            <person name="Grigoriev I.V."/>
            <person name="Crous P."/>
            <person name="Smith M.E."/>
        </authorList>
    </citation>
    <scope>NUCLEOTIDE SEQUENCE</scope>
    <source>
        <strain evidence="3">NBRC 32514</strain>
    </source>
</reference>
<protein>
    <recommendedName>
        <fullName evidence="2">Fungal-type protein kinase domain-containing protein</fullName>
    </recommendedName>
</protein>
<sequence>MSTSNSIAGRSGELAQPAENPAESAANAQPHLSAQSVSLTERGATSNRDKATDMPRLAILDAEHMVCYAKLTSTLTGKEVVLSKMIQDLNLSDQNETRPLRGTTTKPNGVTYYGNHAKKDLTSVHILMVAKVKEYADGPSGDALCQMADYAELVWKKQPTRLFVPVIFLHNTIRKLWFFLIQPPKRFGHFVCVSVEPLYLKFEGDKFNTTISSDLQATDNGVEIADTVEAKVTIQNRAEFLLKVKYRGCKAMLKLAWAPVGSLLEGALYNILGCKKIGCIPKVYFNGIAIPDFFGYRLEYIIMEDCGESLYATFKKYGPKPAKENFLDSCASDVVQKVCTCLLQAARVGILHRDVSPKNITLHGGRVFLINWGYGKVVPVTPNDIICDEVISAWKIDLDKITEDEDAHNDTMSTAPFMSIRTLMDPTKNSVLDDIESVLYVVLAMISHMGTGRFFFEESCISKVDPKDQAIWKVGCMVYEHSYLKYFGIYKCSDSLRRILDTLRNSLFAMDGQYIGGDLLNDQTDIRLKNLDDISEVLGSEFYKRCTVESPEATGSVDSSGASLKRKVTETATADIDSGRTSKSSKNHDNQDDADSGSGSDVLDIDQA</sequence>
<name>A0A9W7XXS9_9FUNG</name>
<dbReference type="InterPro" id="IPR040976">
    <property type="entry name" value="Pkinase_fungal"/>
</dbReference>
<gene>
    <name evidence="3" type="ORF">LPJ53_004150</name>
</gene>
<dbReference type="PANTHER" id="PTHR11909">
    <property type="entry name" value="CASEIN KINASE-RELATED"/>
    <property type="match status" value="1"/>
</dbReference>
<dbReference type="EMBL" id="JANBOJ010000180">
    <property type="protein sequence ID" value="KAJ1721326.1"/>
    <property type="molecule type" value="Genomic_DNA"/>
</dbReference>
<dbReference type="InterPro" id="IPR011009">
    <property type="entry name" value="Kinase-like_dom_sf"/>
</dbReference>
<organism evidence="3 4">
    <name type="scientific">Coemansia erecta</name>
    <dbReference type="NCBI Taxonomy" id="147472"/>
    <lineage>
        <taxon>Eukaryota</taxon>
        <taxon>Fungi</taxon>
        <taxon>Fungi incertae sedis</taxon>
        <taxon>Zoopagomycota</taxon>
        <taxon>Kickxellomycotina</taxon>
        <taxon>Kickxellomycetes</taxon>
        <taxon>Kickxellales</taxon>
        <taxon>Kickxellaceae</taxon>
        <taxon>Coemansia</taxon>
    </lineage>
</organism>